<keyword evidence="1" id="KW-0560">Oxidoreductase</keyword>
<sequence length="145" mass="15782">MAAMAQRMTDEQWRAFVSAGTRTGKLATVRADGSPHVAPIWFVLDGDELIFNTGGSSVKGRNLVRDPRAALSVDEEHPPYAFVTVRGTVTISEDPAESLPWSTQIAARYMGAERAEEYGRRNAVPGELLVRLRAEHVVAFAGIAD</sequence>
<dbReference type="GO" id="GO:0016627">
    <property type="term" value="F:oxidoreductase activity, acting on the CH-CH group of donors"/>
    <property type="evidence" value="ECO:0007669"/>
    <property type="project" value="TreeGrafter"/>
</dbReference>
<organism evidence="3 4">
    <name type="scientific">Micromonospora chersina</name>
    <dbReference type="NCBI Taxonomy" id="47854"/>
    <lineage>
        <taxon>Bacteria</taxon>
        <taxon>Bacillati</taxon>
        <taxon>Actinomycetota</taxon>
        <taxon>Actinomycetes</taxon>
        <taxon>Micromonosporales</taxon>
        <taxon>Micromonosporaceae</taxon>
        <taxon>Micromonospora</taxon>
    </lineage>
</organism>
<dbReference type="PANTHER" id="PTHR35176:SF1">
    <property type="entry name" value="F420H(2)-DEPENDENT BILIVERDIN REDUCTASE"/>
    <property type="match status" value="1"/>
</dbReference>
<dbReference type="NCBIfam" id="TIGR03618">
    <property type="entry name" value="Rv1155_F420"/>
    <property type="match status" value="1"/>
</dbReference>
<dbReference type="SUPFAM" id="SSF50475">
    <property type="entry name" value="FMN-binding split barrel"/>
    <property type="match status" value="1"/>
</dbReference>
<dbReference type="STRING" id="47854.GA0070603_1262"/>
<dbReference type="Proteomes" id="UP000198605">
    <property type="component" value="Unassembled WGS sequence"/>
</dbReference>
<dbReference type="EMBL" id="FMIB01000002">
    <property type="protein sequence ID" value="SCL51764.1"/>
    <property type="molecule type" value="Genomic_DNA"/>
</dbReference>
<dbReference type="PANTHER" id="PTHR35176">
    <property type="entry name" value="HEME OXYGENASE HI_0854-RELATED"/>
    <property type="match status" value="1"/>
</dbReference>
<dbReference type="GO" id="GO:0005829">
    <property type="term" value="C:cytosol"/>
    <property type="evidence" value="ECO:0007669"/>
    <property type="project" value="TreeGrafter"/>
</dbReference>
<gene>
    <name evidence="3" type="ORF">GA0070603_1262</name>
</gene>
<dbReference type="InterPro" id="IPR052019">
    <property type="entry name" value="F420H2_bilvrd_red/Heme_oxyg"/>
</dbReference>
<evidence type="ECO:0000256" key="1">
    <source>
        <dbReference type="ARBA" id="ARBA00023002"/>
    </source>
</evidence>
<keyword evidence="4" id="KW-1185">Reference proteome</keyword>
<protein>
    <submittedName>
        <fullName evidence="3">PPOX class probable F420-dependent enzyme</fullName>
    </submittedName>
</protein>
<evidence type="ECO:0000259" key="2">
    <source>
        <dbReference type="Pfam" id="PF01243"/>
    </source>
</evidence>
<evidence type="ECO:0000313" key="3">
    <source>
        <dbReference type="EMBL" id="SCL51764.1"/>
    </source>
</evidence>
<proteinExistence type="predicted"/>
<dbReference type="InterPro" id="IPR019920">
    <property type="entry name" value="F420-binding_dom_put"/>
</dbReference>
<dbReference type="InterPro" id="IPR012349">
    <property type="entry name" value="Split_barrel_FMN-bd"/>
</dbReference>
<dbReference type="Pfam" id="PF01243">
    <property type="entry name" value="PNPOx_N"/>
    <property type="match status" value="1"/>
</dbReference>
<dbReference type="AlphaFoldDB" id="A0A1C6UCS3"/>
<dbReference type="Gene3D" id="2.30.110.10">
    <property type="entry name" value="Electron Transport, Fmn-binding Protein, Chain A"/>
    <property type="match status" value="1"/>
</dbReference>
<reference evidence="4" key="1">
    <citation type="submission" date="2016-06" db="EMBL/GenBank/DDBJ databases">
        <authorList>
            <person name="Varghese N."/>
            <person name="Submissions Spin"/>
        </authorList>
    </citation>
    <scope>NUCLEOTIDE SEQUENCE [LARGE SCALE GENOMIC DNA]</scope>
    <source>
        <strain evidence="4">DSM 44151</strain>
    </source>
</reference>
<accession>A0A1C6UCS3</accession>
<dbReference type="InterPro" id="IPR011576">
    <property type="entry name" value="Pyridox_Oxase_N"/>
</dbReference>
<feature type="domain" description="Pyridoxamine 5'-phosphate oxidase N-terminal" evidence="2">
    <location>
        <begin position="10"/>
        <end position="137"/>
    </location>
</feature>
<dbReference type="GO" id="GO:0070967">
    <property type="term" value="F:coenzyme F420 binding"/>
    <property type="evidence" value="ECO:0007669"/>
    <property type="project" value="TreeGrafter"/>
</dbReference>
<evidence type="ECO:0000313" key="4">
    <source>
        <dbReference type="Proteomes" id="UP000198605"/>
    </source>
</evidence>
<name>A0A1C6UCS3_9ACTN</name>